<evidence type="ECO:0000256" key="2">
    <source>
        <dbReference type="ARBA" id="ARBA00022723"/>
    </source>
</evidence>
<keyword evidence="3" id="KW-0862">Zinc</keyword>
<feature type="compositionally biased region" description="Polar residues" evidence="11">
    <location>
        <begin position="674"/>
        <end position="694"/>
    </location>
</feature>
<evidence type="ECO:0000256" key="5">
    <source>
        <dbReference type="ARBA" id="ARBA00023125"/>
    </source>
</evidence>
<dbReference type="CDD" id="cd12148">
    <property type="entry name" value="fungal_TF_MHR"/>
    <property type="match status" value="1"/>
</dbReference>
<dbReference type="InterPro" id="IPR005600">
    <property type="entry name" value="Gal4_dimer_dom"/>
</dbReference>
<evidence type="ECO:0000259" key="12">
    <source>
        <dbReference type="PROSITE" id="PS50048"/>
    </source>
</evidence>
<keyword evidence="14" id="KW-1185">Reference proteome</keyword>
<evidence type="ECO:0000256" key="6">
    <source>
        <dbReference type="ARBA" id="ARBA00023144"/>
    </source>
</evidence>
<feature type="region of interest" description="Disordered" evidence="11">
    <location>
        <begin position="670"/>
        <end position="706"/>
    </location>
</feature>
<dbReference type="PROSITE" id="PS00463">
    <property type="entry name" value="ZN2_CY6_FUNGAL_1"/>
    <property type="match status" value="1"/>
</dbReference>
<evidence type="ECO:0000256" key="9">
    <source>
        <dbReference type="ARBA" id="ARBA00023242"/>
    </source>
</evidence>
<dbReference type="GO" id="GO:0006012">
    <property type="term" value="P:galactose metabolic process"/>
    <property type="evidence" value="ECO:0007669"/>
    <property type="project" value="UniProtKB-KW"/>
</dbReference>
<dbReference type="InterPro" id="IPR036864">
    <property type="entry name" value="Zn2-C6_fun-type_DNA-bd_sf"/>
</dbReference>
<organism evidence="13 14">
    <name type="scientific">Lachancea fermentati</name>
    <name type="common">Zygosaccharomyces fermentati</name>
    <dbReference type="NCBI Taxonomy" id="4955"/>
    <lineage>
        <taxon>Eukaryota</taxon>
        <taxon>Fungi</taxon>
        <taxon>Dikarya</taxon>
        <taxon>Ascomycota</taxon>
        <taxon>Saccharomycotina</taxon>
        <taxon>Saccharomycetes</taxon>
        <taxon>Saccharomycetales</taxon>
        <taxon>Saccharomycetaceae</taxon>
        <taxon>Lachancea</taxon>
    </lineage>
</organism>
<feature type="compositionally biased region" description="Low complexity" evidence="11">
    <location>
        <begin position="639"/>
        <end position="650"/>
    </location>
</feature>
<evidence type="ECO:0000256" key="8">
    <source>
        <dbReference type="ARBA" id="ARBA00023163"/>
    </source>
</evidence>
<keyword evidence="7" id="KW-0010">Activator</keyword>
<feature type="region of interest" description="Disordered" evidence="11">
    <location>
        <begin position="630"/>
        <end position="653"/>
    </location>
</feature>
<dbReference type="GO" id="GO:0005634">
    <property type="term" value="C:nucleus"/>
    <property type="evidence" value="ECO:0007669"/>
    <property type="project" value="UniProtKB-SubCell"/>
</dbReference>
<keyword evidence="9" id="KW-0539">Nucleus</keyword>
<dbReference type="InterPro" id="IPR051127">
    <property type="entry name" value="Fungal_SecMet_Regulators"/>
</dbReference>
<protein>
    <submittedName>
        <fullName evidence="13">LAFE_0C03070g1_1</fullName>
    </submittedName>
</protein>
<accession>A0A1G4M987</accession>
<keyword evidence="8" id="KW-0804">Transcription</keyword>
<dbReference type="PANTHER" id="PTHR47424">
    <property type="entry name" value="REGULATORY PROTEIN GAL4"/>
    <property type="match status" value="1"/>
</dbReference>
<dbReference type="PANTHER" id="PTHR47424:SF3">
    <property type="entry name" value="REGULATORY PROTEIN GAL4"/>
    <property type="match status" value="1"/>
</dbReference>
<evidence type="ECO:0000256" key="7">
    <source>
        <dbReference type="ARBA" id="ARBA00023159"/>
    </source>
</evidence>
<dbReference type="SMART" id="SM00066">
    <property type="entry name" value="GAL4"/>
    <property type="match status" value="1"/>
</dbReference>
<gene>
    <name evidence="13" type="ORF">LAFE_0C03070G</name>
</gene>
<keyword evidence="6" id="KW-0299">Galactose metabolism</keyword>
<evidence type="ECO:0000256" key="10">
    <source>
        <dbReference type="ARBA" id="ARBA00023277"/>
    </source>
</evidence>
<dbReference type="OrthoDB" id="3364175at2759"/>
<keyword evidence="10" id="KW-0119">Carbohydrate metabolism</keyword>
<evidence type="ECO:0000313" key="14">
    <source>
        <dbReference type="Proteomes" id="UP000190831"/>
    </source>
</evidence>
<dbReference type="GO" id="GO:0000435">
    <property type="term" value="P:positive regulation of transcription from RNA polymerase II promoter by galactose"/>
    <property type="evidence" value="ECO:0007669"/>
    <property type="project" value="TreeGrafter"/>
</dbReference>
<dbReference type="Proteomes" id="UP000190831">
    <property type="component" value="Chromosome C"/>
</dbReference>
<dbReference type="Pfam" id="PF03902">
    <property type="entry name" value="Gal4_dimer"/>
    <property type="match status" value="1"/>
</dbReference>
<dbReference type="Gene3D" id="4.10.240.10">
    <property type="entry name" value="Zn(2)-C6 fungal-type DNA-binding domain"/>
    <property type="match status" value="1"/>
</dbReference>
<evidence type="ECO:0000256" key="1">
    <source>
        <dbReference type="ARBA" id="ARBA00004123"/>
    </source>
</evidence>
<dbReference type="Gene3D" id="1.20.5.170">
    <property type="match status" value="1"/>
</dbReference>
<dbReference type="EMBL" id="LT598485">
    <property type="protein sequence ID" value="SCW00387.1"/>
    <property type="molecule type" value="Genomic_DNA"/>
</dbReference>
<dbReference type="InterPro" id="IPR001138">
    <property type="entry name" value="Zn2Cys6_DnaBD"/>
</dbReference>
<dbReference type="GO" id="GO:0008270">
    <property type="term" value="F:zinc ion binding"/>
    <property type="evidence" value="ECO:0007669"/>
    <property type="project" value="InterPro"/>
</dbReference>
<dbReference type="GO" id="GO:0000981">
    <property type="term" value="F:DNA-binding transcription factor activity, RNA polymerase II-specific"/>
    <property type="evidence" value="ECO:0007669"/>
    <property type="project" value="InterPro"/>
</dbReference>
<dbReference type="GO" id="GO:0006351">
    <property type="term" value="P:DNA-templated transcription"/>
    <property type="evidence" value="ECO:0007669"/>
    <property type="project" value="InterPro"/>
</dbReference>
<evidence type="ECO:0000256" key="11">
    <source>
        <dbReference type="SAM" id="MobiDB-lite"/>
    </source>
</evidence>
<dbReference type="CDD" id="cd14654">
    <property type="entry name" value="ZIP_Gal4"/>
    <property type="match status" value="1"/>
</dbReference>
<dbReference type="FunFam" id="4.10.240.10:FF:000009">
    <property type="entry name" value="C6 transcription factor (Gal4)"/>
    <property type="match status" value="1"/>
</dbReference>
<dbReference type="SUPFAM" id="SSF57701">
    <property type="entry name" value="Zn2/Cys6 DNA-binding domain"/>
    <property type="match status" value="1"/>
</dbReference>
<comment type="subcellular location">
    <subcellularLocation>
        <location evidence="1">Nucleus</location>
    </subcellularLocation>
</comment>
<dbReference type="AlphaFoldDB" id="A0A1G4M987"/>
<dbReference type="InterPro" id="IPR007219">
    <property type="entry name" value="XnlR_reg_dom"/>
</dbReference>
<dbReference type="CDD" id="cd00067">
    <property type="entry name" value="GAL4"/>
    <property type="match status" value="1"/>
</dbReference>
<name>A0A1G4M987_LACFM</name>
<dbReference type="OMA" id="PEGTGYF"/>
<dbReference type="Pfam" id="PF04082">
    <property type="entry name" value="Fungal_trans"/>
    <property type="match status" value="1"/>
</dbReference>
<proteinExistence type="predicted"/>
<dbReference type="PROSITE" id="PS50048">
    <property type="entry name" value="ZN2_CY6_FUNGAL_2"/>
    <property type="match status" value="1"/>
</dbReference>
<reference evidence="13 14" key="1">
    <citation type="submission" date="2016-03" db="EMBL/GenBank/DDBJ databases">
        <authorList>
            <person name="Devillers H."/>
        </authorList>
    </citation>
    <scope>NUCLEOTIDE SEQUENCE [LARGE SCALE GENOMIC DNA]</scope>
    <source>
        <strain evidence="13">CBS 6772</strain>
    </source>
</reference>
<dbReference type="SMART" id="SM00906">
    <property type="entry name" value="Fungal_trans"/>
    <property type="match status" value="1"/>
</dbReference>
<keyword evidence="5" id="KW-0238">DNA-binding</keyword>
<evidence type="ECO:0000313" key="13">
    <source>
        <dbReference type="EMBL" id="SCW00387.1"/>
    </source>
</evidence>
<keyword evidence="2" id="KW-0479">Metal-binding</keyword>
<dbReference type="STRING" id="4955.A0A1G4M987"/>
<keyword evidence="4" id="KW-0805">Transcription regulation</keyword>
<evidence type="ECO:0000256" key="4">
    <source>
        <dbReference type="ARBA" id="ARBA00023015"/>
    </source>
</evidence>
<dbReference type="Pfam" id="PF00172">
    <property type="entry name" value="Zn_clus"/>
    <property type="match status" value="1"/>
</dbReference>
<evidence type="ECO:0000256" key="3">
    <source>
        <dbReference type="ARBA" id="ARBA00022833"/>
    </source>
</evidence>
<sequence>MVSDSNVEQACDSCRKKKLRCSKTLPTCSNCERHNWECRYSPKQVRSPLTRAHLTQVEKRLSQFENLFEELFPDQSIDEVLRKSHGSSLSIALANSRTLNGGPSTVNSYKVDKPQHGKNYRKIEPLYDMQLPKEVLHGFEWSEREDHEVRKSDGMGALNVDVDHRGYFGAGSNSVLLRSLYVTESMFQLQNSPQVAKGSLPLSARHVTSRFIEAYFHHFHPLFPIVDESLFRMYYTDKLKPSCMDVWQIMLNSVLALGSWCVNGENSDIDINYYQNAKSYLSSTVFENGSILLITSLVLLANYAQKRNKPNSCWNFLGLANSMAISVGLHRDLRVSSEDRISDLEIRRRAWWMLYTYSCAMSAQFGRPGQVPSPDDIDVSLPRNHVSSNTDIEGPTIYSFIIQAAKLTNVTWEVFDGPLYYIKADSLSPIDYLQKYEKIRCFVDELPPYFRDSGPCTHDRSVDSIADSGQTPDWHRLNKFRLKWMQQHIIIALFRPLVLKHLESDKQLPMNESAKRCLQICLDTAGSTISSISRFSQELEITTLSAWHATFYLISAVLIPMVSMITEPDSSSRHEWKAQIDLSKQTLEFLKEKNATAEKFLNVIDNTCGDTHHESEASIPRPRTISKIRQAPNLENENSPVRSPSLPVSSTNDAFKSSASLSDLINLLSPRAAGNQQSQTRIDGNTSRPSQIPSNIEEPPPVSLPRHDTTIFPLWNGESVQTLMNTTTNNMFNTTTMDDIYNYIFNDDGASSPHSDR</sequence>
<feature type="domain" description="Zn(2)-C6 fungal-type" evidence="12">
    <location>
        <begin position="10"/>
        <end position="40"/>
    </location>
</feature>
<dbReference type="GO" id="GO:0000978">
    <property type="term" value="F:RNA polymerase II cis-regulatory region sequence-specific DNA binding"/>
    <property type="evidence" value="ECO:0007669"/>
    <property type="project" value="TreeGrafter"/>
</dbReference>